<proteinExistence type="predicted"/>
<comment type="caution">
    <text evidence="2">The sequence shown here is derived from an EMBL/GenBank/DDBJ whole genome shotgun (WGS) entry which is preliminary data.</text>
</comment>
<evidence type="ECO:0000313" key="3">
    <source>
        <dbReference type="Proteomes" id="UP000013063"/>
    </source>
</evidence>
<reference evidence="2 3" key="1">
    <citation type="journal article" date="2013" name="Genome Announc.">
        <title>Draft Genome Sequence for Caulobacter sp. Strain OR37, a Bacterium Tolerant to Heavy Metals.</title>
        <authorList>
            <person name="Utturkar S.M."/>
            <person name="Bollmann A."/>
            <person name="Brzoska R.M."/>
            <person name="Klingeman D.M."/>
            <person name="Epstein S.E."/>
            <person name="Palumbo A.V."/>
            <person name="Brown S.D."/>
        </authorList>
    </citation>
    <scope>NUCLEOTIDE SEQUENCE [LARGE SCALE GENOMIC DNA]</scope>
    <source>
        <strain evidence="2 3">OR37</strain>
    </source>
</reference>
<accession>R0CVW8</accession>
<dbReference type="Proteomes" id="UP000013063">
    <property type="component" value="Unassembled WGS sequence"/>
</dbReference>
<name>R0CVW8_CAUVI</name>
<dbReference type="STRING" id="1292034.OR37_03474"/>
<evidence type="ECO:0000256" key="1">
    <source>
        <dbReference type="SAM" id="MobiDB-lite"/>
    </source>
</evidence>
<protein>
    <submittedName>
        <fullName evidence="2">Uncharacterized protein</fullName>
    </submittedName>
</protein>
<gene>
    <name evidence="2" type="ORF">OR37_03474</name>
</gene>
<feature type="compositionally biased region" description="Basic and acidic residues" evidence="1">
    <location>
        <begin position="38"/>
        <end position="47"/>
    </location>
</feature>
<dbReference type="AlphaFoldDB" id="R0CVW8"/>
<feature type="region of interest" description="Disordered" evidence="1">
    <location>
        <begin position="33"/>
        <end position="75"/>
    </location>
</feature>
<keyword evidence="3" id="KW-1185">Reference proteome</keyword>
<dbReference type="EMBL" id="APMP01000028">
    <property type="protein sequence ID" value="ENZ80651.1"/>
    <property type="molecule type" value="Genomic_DNA"/>
</dbReference>
<organism evidence="2 3">
    <name type="scientific">Caulobacter vibrioides OR37</name>
    <dbReference type="NCBI Taxonomy" id="1292034"/>
    <lineage>
        <taxon>Bacteria</taxon>
        <taxon>Pseudomonadati</taxon>
        <taxon>Pseudomonadota</taxon>
        <taxon>Alphaproteobacteria</taxon>
        <taxon>Caulobacterales</taxon>
        <taxon>Caulobacteraceae</taxon>
        <taxon>Caulobacter</taxon>
    </lineage>
</organism>
<dbReference type="PATRIC" id="fig|1292034.3.peg.3449"/>
<evidence type="ECO:0000313" key="2">
    <source>
        <dbReference type="EMBL" id="ENZ80651.1"/>
    </source>
</evidence>
<sequence length="75" mass="7787" precursor="true">MSSLHPTVKLGPSQQRVFKMNVSSLSAVRPQMAVRAPEALERGPDRDGDADDGGKTAAIKAAPAQGTGLRVDTTA</sequence>